<dbReference type="Gene3D" id="1.25.40.10">
    <property type="entry name" value="Tetratricopeptide repeat domain"/>
    <property type="match status" value="3"/>
</dbReference>
<evidence type="ECO:0000256" key="10">
    <source>
        <dbReference type="SAM" id="MobiDB-lite"/>
    </source>
</evidence>
<feature type="repeat" description="TPR" evidence="9">
    <location>
        <begin position="237"/>
        <end position="270"/>
    </location>
</feature>
<dbReference type="RefSeq" id="XP_012895020.1">
    <property type="nucleotide sequence ID" value="XM_013039566.1"/>
</dbReference>
<dbReference type="GeneID" id="24918478"/>
<organism evidence="12">
    <name type="scientific">Blastocystis hominis</name>
    <dbReference type="NCBI Taxonomy" id="12968"/>
    <lineage>
        <taxon>Eukaryota</taxon>
        <taxon>Sar</taxon>
        <taxon>Stramenopiles</taxon>
        <taxon>Bigyra</taxon>
        <taxon>Opalozoa</taxon>
        <taxon>Opalinata</taxon>
        <taxon>Blastocystidae</taxon>
        <taxon>Blastocystis</taxon>
    </lineage>
</organism>
<dbReference type="SUPFAM" id="SSF48452">
    <property type="entry name" value="TPR-like"/>
    <property type="match status" value="1"/>
</dbReference>
<keyword evidence="13" id="KW-1185">Reference proteome</keyword>
<evidence type="ECO:0000256" key="3">
    <source>
        <dbReference type="ARBA" id="ARBA00022737"/>
    </source>
</evidence>
<evidence type="ECO:0000256" key="2">
    <source>
        <dbReference type="ARBA" id="ARBA00022490"/>
    </source>
</evidence>
<feature type="region of interest" description="Disordered" evidence="10">
    <location>
        <begin position="194"/>
        <end position="234"/>
    </location>
</feature>
<keyword evidence="2" id="KW-0963">Cytoplasm</keyword>
<comment type="subunit">
    <text evidence="6">Monomer. Homodimer. Forms a complex composed of HOP and chaperones HSP70 and HSP90; the interaction is stronger in the absence of ATP. Interacts (via TPR 1, 2, 3, 7, 8 and 9 repeats) with HSP70 (via C-terminus); the interaction is direct and is stronger in the absence of ATP. Interacts (via TPR 4, 5 and 6 repeats) with HSP90 (via C-terminus); the interaction is direct.</text>
</comment>
<dbReference type="GO" id="GO:0005737">
    <property type="term" value="C:cytoplasm"/>
    <property type="evidence" value="ECO:0007669"/>
    <property type="project" value="UniProtKB-SubCell"/>
</dbReference>
<dbReference type="Pfam" id="PF13181">
    <property type="entry name" value="TPR_8"/>
    <property type="match status" value="1"/>
</dbReference>
<dbReference type="InParanoid" id="D8LXH7"/>
<dbReference type="Gene3D" id="1.10.260.100">
    <property type="match status" value="1"/>
</dbReference>
<dbReference type="EMBL" id="FN668639">
    <property type="protein sequence ID" value="CBK20972.2"/>
    <property type="molecule type" value="Genomic_DNA"/>
</dbReference>
<evidence type="ECO:0000313" key="13">
    <source>
        <dbReference type="Proteomes" id="UP000008312"/>
    </source>
</evidence>
<keyword evidence="3" id="KW-0677">Repeat</keyword>
<dbReference type="OMA" id="MYSAREN"/>
<dbReference type="PROSITE" id="PS50005">
    <property type="entry name" value="TPR"/>
    <property type="match status" value="5"/>
</dbReference>
<evidence type="ECO:0000256" key="5">
    <source>
        <dbReference type="ARBA" id="ARBA00056105"/>
    </source>
</evidence>
<feature type="transmembrane region" description="Helical" evidence="11">
    <location>
        <begin position="576"/>
        <end position="594"/>
    </location>
</feature>
<evidence type="ECO:0000256" key="9">
    <source>
        <dbReference type="PROSITE-ProRule" id="PRU00339"/>
    </source>
</evidence>
<dbReference type="InterPro" id="IPR011990">
    <property type="entry name" value="TPR-like_helical_dom_sf"/>
</dbReference>
<feature type="transmembrane region" description="Helical" evidence="11">
    <location>
        <begin position="822"/>
        <end position="845"/>
    </location>
</feature>
<sequence>METVDSWKAKGNEFMKSRQYDKAVECYSNGIKLDENNHILYSNRSAAYLAAGKVDEAYDDGVKCIALNPTWAKGYCRKGAAEQARMELEEAASTYKEGMAKCGNDPMLQRGLAEVEKAKETAASFANIFRVPDIDIVNSTPSLAYLRQDAEFMELLRKAETDASVKESITKDPRYTAILYARLAQIDPKFASSFAQAAQPTAPPTAQPASPKPAQPAQPAQPAEPPAPELSEEEKKIQALKEEGNALYKKKDFEGALAKYNAALEVDPQNVTVRNNVSAVLLEQGKLEECVAYCNETVDIARSVHAKYEDVARTYIRIGNAEMKRENYEAAKEAFLSSRTESPLKGVEDKIRQCDRLIEEAKKRAYLNPEEALKAKERGNALFMQSDFPAAIREYDEAIRRDPTNPSFYCNRATALSKLMDYGRALDDIQKALELDPTYVKAYHRRGLIEMALKKYHRCLQSFERGLELNPEDAGCQDGLRKTQQKIAEMQTKPVDEEQQKRNMQDPEIQALVNDATMQQALKELSENPKGSRVLEDPRINKGFQLLVAAGIIRYQFPVCCRNEGLERGDMNWTKAIVSGSAGFVIAIVVAICIERCGGAIGGIIVSIPTTVVPTSYIFLTDNGKTRVEQAASLFATPIGTMATNLVFLPVWKILPSKFSKRYSNTATTWITLLLSFVAWFIAAFLVTSIETFTNERGVPIWLFSICVMVLCVVIGIWLCWSLPPTPKGKNRVKPLIHFLRGLSCMACIVLSSWISSSGFGLFAGAFSGFPAVFSTSIVSVSLAQGAAVSTGAIGPMIIGGCSVGWYALLCGALHTNTQLPAIASILLSFCAAVICWNVPSYFFIRWRCDRTALKKVLPTTVDNTNMAEHKKEEKEEAA</sequence>
<evidence type="ECO:0000313" key="12">
    <source>
        <dbReference type="EMBL" id="CBK20972.2"/>
    </source>
</evidence>
<evidence type="ECO:0000256" key="4">
    <source>
        <dbReference type="ARBA" id="ARBA00022803"/>
    </source>
</evidence>
<feature type="transmembrane region" description="Helical" evidence="11">
    <location>
        <begin position="793"/>
        <end position="816"/>
    </location>
</feature>
<dbReference type="Pfam" id="PF00515">
    <property type="entry name" value="TPR_1"/>
    <property type="match status" value="1"/>
</dbReference>
<keyword evidence="11" id="KW-0812">Transmembrane</keyword>
<feature type="transmembrane region" description="Helical" evidence="11">
    <location>
        <begin position="632"/>
        <end position="655"/>
    </location>
</feature>
<comment type="subcellular location">
    <subcellularLocation>
        <location evidence="1">Cytoplasm</location>
    </subcellularLocation>
</comment>
<feature type="transmembrane region" description="Helical" evidence="11">
    <location>
        <begin position="667"/>
        <end position="687"/>
    </location>
</feature>
<dbReference type="Proteomes" id="UP000008312">
    <property type="component" value="Unassembled WGS sequence"/>
</dbReference>
<protein>
    <recommendedName>
        <fullName evidence="7">Hsp70-Hsp90 organising protein</fullName>
    </recommendedName>
    <alternativeName>
        <fullName evidence="8">Stress-inducible protein 1</fullName>
    </alternativeName>
</protein>
<feature type="repeat" description="TPR" evidence="9">
    <location>
        <begin position="372"/>
        <end position="405"/>
    </location>
</feature>
<evidence type="ECO:0000256" key="1">
    <source>
        <dbReference type="ARBA" id="ARBA00004496"/>
    </source>
</evidence>
<dbReference type="CDD" id="cd06174">
    <property type="entry name" value="MFS"/>
    <property type="match status" value="1"/>
</dbReference>
<feature type="transmembrane region" description="Helical" evidence="11">
    <location>
        <begin position="736"/>
        <end position="755"/>
    </location>
</feature>
<dbReference type="PANTHER" id="PTHR22904:SF523">
    <property type="entry name" value="STRESS-INDUCED-PHOSPHOPROTEIN 1"/>
    <property type="match status" value="1"/>
</dbReference>
<dbReference type="OrthoDB" id="2423701at2759"/>
<dbReference type="GO" id="GO:0051879">
    <property type="term" value="F:Hsp90 protein binding"/>
    <property type="evidence" value="ECO:0007669"/>
    <property type="project" value="TreeGrafter"/>
</dbReference>
<feature type="transmembrane region" description="Helical" evidence="11">
    <location>
        <begin position="601"/>
        <end position="620"/>
    </location>
</feature>
<keyword evidence="4 9" id="KW-0802">TPR repeat</keyword>
<evidence type="ECO:0000256" key="6">
    <source>
        <dbReference type="ARBA" id="ARBA00066016"/>
    </source>
</evidence>
<feature type="repeat" description="TPR" evidence="9">
    <location>
        <begin position="440"/>
        <end position="473"/>
    </location>
</feature>
<comment type="function">
    <text evidence="5">Acts as a co-chaperone and mediates the association of the chaperones HSP70 and HSP90 probably facilitating substrate transfer from HSP70 to HSP90. Stimulates HSP70 ATPase activity and, in contrast, inhibits HSP90 ATPase activity.</text>
</comment>
<dbReference type="PANTHER" id="PTHR22904">
    <property type="entry name" value="TPR REPEAT CONTAINING PROTEIN"/>
    <property type="match status" value="1"/>
</dbReference>
<name>D8LXH7_BLAHO</name>
<dbReference type="Pfam" id="PF13414">
    <property type="entry name" value="TPR_11"/>
    <property type="match status" value="2"/>
</dbReference>
<feature type="transmembrane region" description="Helical" evidence="11">
    <location>
        <begin position="699"/>
        <end position="724"/>
    </location>
</feature>
<feature type="transmembrane region" description="Helical" evidence="11">
    <location>
        <begin position="761"/>
        <end position="781"/>
    </location>
</feature>
<reference evidence="12" key="1">
    <citation type="submission" date="2010-02" db="EMBL/GenBank/DDBJ databases">
        <title>Sequencing and annotation of the Blastocystis hominis genome.</title>
        <authorList>
            <person name="Wincker P."/>
        </authorList>
    </citation>
    <scope>NUCLEOTIDE SEQUENCE</scope>
    <source>
        <strain evidence="12">Singapore isolate B</strain>
    </source>
</reference>
<evidence type="ECO:0000256" key="7">
    <source>
        <dbReference type="ARBA" id="ARBA00074766"/>
    </source>
</evidence>
<gene>
    <name evidence="12" type="ORF">GSBLH_T00001205001</name>
</gene>
<feature type="repeat" description="TPR" evidence="9">
    <location>
        <begin position="406"/>
        <end position="439"/>
    </location>
</feature>
<keyword evidence="11" id="KW-0472">Membrane</keyword>
<feature type="compositionally biased region" description="Pro residues" evidence="10">
    <location>
        <begin position="201"/>
        <end position="216"/>
    </location>
</feature>
<proteinExistence type="predicted"/>
<dbReference type="AlphaFoldDB" id="D8LXH7"/>
<evidence type="ECO:0000256" key="8">
    <source>
        <dbReference type="ARBA" id="ARBA00076447"/>
    </source>
</evidence>
<dbReference type="FunFam" id="1.25.40.10:FF:000020">
    <property type="entry name" value="Stress-induced phosphoprotein 1"/>
    <property type="match status" value="1"/>
</dbReference>
<feature type="repeat" description="TPR" evidence="9">
    <location>
        <begin position="4"/>
        <end position="37"/>
    </location>
</feature>
<keyword evidence="11" id="KW-1133">Transmembrane helix</keyword>
<evidence type="ECO:0000256" key="11">
    <source>
        <dbReference type="SAM" id="Phobius"/>
    </source>
</evidence>
<accession>D8LXH7</accession>
<dbReference type="SMART" id="SM00028">
    <property type="entry name" value="TPR"/>
    <property type="match status" value="9"/>
</dbReference>
<dbReference type="InterPro" id="IPR019734">
    <property type="entry name" value="TPR_rpt"/>
</dbReference>